<name>A0A7X4GH58_9SPHN</name>
<evidence type="ECO:0000259" key="5">
    <source>
        <dbReference type="Pfam" id="PF12740"/>
    </source>
</evidence>
<sequence length="434" mass="46171">MSKVPLPLLLLAAAPLLLAGAMQQAPAIPPPDGPELAALGSHPIGVTTLKIVQKGQFDPLQGKDRPASVDRRLDLTVWYPAEAEGPGTSYRTALPGEDGRDVPFTVPGVATRDGRAAKGRFPLVILAHGYSNTPEVLSWLGENLASKGYLVVAPAFRDPPINIRTAAARAAPLSRRPLDIAFVAAEAGRRAERREGIFAAADVSRTVLIGYSMGGYGVLTAAGAALDPSMAGATRDILKPYVSGAPRAGELKVRNLKAVVAIAPAGGAQNLRVWTDRSVSDIAAPTLYIAGSQDRVVGYDPGVRSLFEKQARAPRYLLTFREAGHSLALVGAPPEARSRFWDFEWFEDAVWRKDRLIAVQSHFITAFLDRYVKGEGAKSAYLDGLVVNSNEGTWPEAPGGRHAGFSPGAPEASLWKGFQPNKAAGMSLEFRPGS</sequence>
<dbReference type="Pfam" id="PF12740">
    <property type="entry name" value="PETase"/>
    <property type="match status" value="1"/>
</dbReference>
<dbReference type="RefSeq" id="WP_160986169.1">
    <property type="nucleotide sequence ID" value="NZ_WVTD01000008.1"/>
</dbReference>
<accession>A0A7X4GH58</accession>
<feature type="signal peptide" evidence="4">
    <location>
        <begin position="1"/>
        <end position="27"/>
    </location>
</feature>
<protein>
    <submittedName>
        <fullName evidence="6">Dienelactone hydrolase</fullName>
    </submittedName>
</protein>
<organism evidence="6 7">
    <name type="scientific">Novosphingobium silvae</name>
    <dbReference type="NCBI Taxonomy" id="2692619"/>
    <lineage>
        <taxon>Bacteria</taxon>
        <taxon>Pseudomonadati</taxon>
        <taxon>Pseudomonadota</taxon>
        <taxon>Alphaproteobacteria</taxon>
        <taxon>Sphingomonadales</taxon>
        <taxon>Sphingomonadaceae</taxon>
        <taxon>Novosphingobium</taxon>
    </lineage>
</organism>
<keyword evidence="2" id="KW-0442">Lipid degradation</keyword>
<keyword evidence="1 6" id="KW-0378">Hydrolase</keyword>
<dbReference type="SUPFAM" id="SSF53474">
    <property type="entry name" value="alpha/beta-Hydrolases"/>
    <property type="match status" value="1"/>
</dbReference>
<dbReference type="Proteomes" id="UP000465810">
    <property type="component" value="Unassembled WGS sequence"/>
</dbReference>
<reference evidence="6 7" key="1">
    <citation type="submission" date="2019-12" db="EMBL/GenBank/DDBJ databases">
        <authorList>
            <person name="Feng G."/>
            <person name="Zhu H."/>
        </authorList>
    </citation>
    <scope>NUCLEOTIDE SEQUENCE [LARGE SCALE GENOMIC DNA]</scope>
    <source>
        <strain evidence="6 7">FGD1</strain>
    </source>
</reference>
<keyword evidence="7" id="KW-1185">Reference proteome</keyword>
<dbReference type="PANTHER" id="PTHR10272">
    <property type="entry name" value="PLATELET-ACTIVATING FACTOR ACETYLHYDROLASE"/>
    <property type="match status" value="1"/>
</dbReference>
<dbReference type="EMBL" id="WVTD01000008">
    <property type="protein sequence ID" value="MYL98532.1"/>
    <property type="molecule type" value="Genomic_DNA"/>
</dbReference>
<proteinExistence type="predicted"/>
<evidence type="ECO:0000256" key="2">
    <source>
        <dbReference type="ARBA" id="ARBA00022963"/>
    </source>
</evidence>
<dbReference type="GO" id="GO:0016042">
    <property type="term" value="P:lipid catabolic process"/>
    <property type="evidence" value="ECO:0007669"/>
    <property type="project" value="UniProtKB-KW"/>
</dbReference>
<dbReference type="InterPro" id="IPR029058">
    <property type="entry name" value="AB_hydrolase_fold"/>
</dbReference>
<dbReference type="GO" id="GO:0003847">
    <property type="term" value="F:1-alkyl-2-acetylglycerophosphocholine esterase activity"/>
    <property type="evidence" value="ECO:0007669"/>
    <property type="project" value="TreeGrafter"/>
</dbReference>
<evidence type="ECO:0000313" key="6">
    <source>
        <dbReference type="EMBL" id="MYL98532.1"/>
    </source>
</evidence>
<dbReference type="InterPro" id="IPR041127">
    <property type="entry name" value="PET_hydrolase/cutinase-like"/>
</dbReference>
<keyword evidence="4" id="KW-0732">Signal</keyword>
<keyword evidence="3" id="KW-0443">Lipid metabolism</keyword>
<comment type="caution">
    <text evidence="6">The sequence shown here is derived from an EMBL/GenBank/DDBJ whole genome shotgun (WGS) entry which is preliminary data.</text>
</comment>
<evidence type="ECO:0000256" key="1">
    <source>
        <dbReference type="ARBA" id="ARBA00022801"/>
    </source>
</evidence>
<evidence type="ECO:0000256" key="3">
    <source>
        <dbReference type="ARBA" id="ARBA00023098"/>
    </source>
</evidence>
<gene>
    <name evidence="6" type="ORF">GR702_12220</name>
</gene>
<dbReference type="AlphaFoldDB" id="A0A7X4GH58"/>
<feature type="chain" id="PRO_5030943698" evidence="4">
    <location>
        <begin position="28"/>
        <end position="434"/>
    </location>
</feature>
<evidence type="ECO:0000313" key="7">
    <source>
        <dbReference type="Proteomes" id="UP000465810"/>
    </source>
</evidence>
<feature type="domain" description="PET hydrolase/cutinase-like" evidence="5">
    <location>
        <begin position="118"/>
        <end position="223"/>
    </location>
</feature>
<dbReference type="PANTHER" id="PTHR10272:SF0">
    <property type="entry name" value="PLATELET-ACTIVATING FACTOR ACETYLHYDROLASE"/>
    <property type="match status" value="1"/>
</dbReference>
<evidence type="ECO:0000256" key="4">
    <source>
        <dbReference type="SAM" id="SignalP"/>
    </source>
</evidence>
<dbReference type="Gene3D" id="3.40.50.1820">
    <property type="entry name" value="alpha/beta hydrolase"/>
    <property type="match status" value="1"/>
</dbReference>